<feature type="domain" description="DUF2169" evidence="1">
    <location>
        <begin position="7"/>
        <end position="130"/>
    </location>
</feature>
<evidence type="ECO:0000313" key="3">
    <source>
        <dbReference type="Proteomes" id="UP000183635"/>
    </source>
</evidence>
<protein>
    <recommendedName>
        <fullName evidence="1">DUF2169 domain-containing protein</fullName>
    </recommendedName>
</protein>
<sequence length="150" mass="16455">MRKESSIGLVAMRLTLDLPVTGLPVLAEKQQAVNFLPVLDALDEELLEDSDLAPFRPHCDILLRGTSTPASDKSVLSFPVSMSVGRLQWTIHCHGPRRLVRTRFGHRMEALGDAAETLLSWRCATAGRDVAMDATHDRHGLVCGSLRNTA</sequence>
<dbReference type="OrthoDB" id="237820at2"/>
<accession>A0A1I3FID1</accession>
<evidence type="ECO:0000259" key="1">
    <source>
        <dbReference type="Pfam" id="PF09937"/>
    </source>
</evidence>
<proteinExistence type="predicted"/>
<evidence type="ECO:0000313" key="2">
    <source>
        <dbReference type="EMBL" id="SFI10959.1"/>
    </source>
</evidence>
<dbReference type="AlphaFoldDB" id="A0A1I3FID1"/>
<reference evidence="2 3" key="1">
    <citation type="submission" date="2016-10" db="EMBL/GenBank/DDBJ databases">
        <authorList>
            <person name="de Groot N.N."/>
        </authorList>
    </citation>
    <scope>NUCLEOTIDE SEQUENCE [LARGE SCALE GENOMIC DNA]</scope>
    <source>
        <strain evidence="2 3">DSM 8537</strain>
    </source>
</reference>
<dbReference type="Proteomes" id="UP000183635">
    <property type="component" value="Unassembled WGS sequence"/>
</dbReference>
<dbReference type="InterPro" id="IPR018683">
    <property type="entry name" value="DUF2169"/>
</dbReference>
<gene>
    <name evidence="2" type="ORF">SAMN04488021_1774</name>
</gene>
<dbReference type="Pfam" id="PF09937">
    <property type="entry name" value="DUF2169"/>
    <property type="match status" value="1"/>
</dbReference>
<name>A0A1I3FID1_9RHOB</name>
<keyword evidence="3" id="KW-1185">Reference proteome</keyword>
<organism evidence="2 3">
    <name type="scientific">Paracoccus aminovorans</name>
    <dbReference type="NCBI Taxonomy" id="34004"/>
    <lineage>
        <taxon>Bacteria</taxon>
        <taxon>Pseudomonadati</taxon>
        <taxon>Pseudomonadota</taxon>
        <taxon>Alphaproteobacteria</taxon>
        <taxon>Rhodobacterales</taxon>
        <taxon>Paracoccaceae</taxon>
        <taxon>Paracoccus</taxon>
    </lineage>
</organism>
<dbReference type="EMBL" id="FOPU01000077">
    <property type="protein sequence ID" value="SFI10959.1"/>
    <property type="molecule type" value="Genomic_DNA"/>
</dbReference>